<sequence length="57" mass="6384">MTQTRRIHASEILQGSDNSNKTHGNENNSKNNNITLNNVEEIVKADATQNEKGKFKT</sequence>
<keyword evidence="2" id="KW-1185">Reference proteome</keyword>
<evidence type="ECO:0000313" key="1">
    <source>
        <dbReference type="EMBL" id="CAK5082557.1"/>
    </source>
</evidence>
<dbReference type="EMBL" id="CAVMJV010000047">
    <property type="protein sequence ID" value="CAK5082557.1"/>
    <property type="molecule type" value="Genomic_DNA"/>
</dbReference>
<comment type="caution">
    <text evidence="1">The sequence shown here is derived from an EMBL/GenBank/DDBJ whole genome shotgun (WGS) entry which is preliminary data.</text>
</comment>
<evidence type="ECO:0000313" key="2">
    <source>
        <dbReference type="Proteomes" id="UP001497535"/>
    </source>
</evidence>
<name>A0ACB0ZTS7_MELEN</name>
<accession>A0ACB0ZTS7</accession>
<proteinExistence type="predicted"/>
<reference evidence="1" key="1">
    <citation type="submission" date="2023-11" db="EMBL/GenBank/DDBJ databases">
        <authorList>
            <person name="Poullet M."/>
        </authorList>
    </citation>
    <scope>NUCLEOTIDE SEQUENCE</scope>
    <source>
        <strain evidence="1">E1834</strain>
    </source>
</reference>
<organism evidence="1 2">
    <name type="scientific">Meloidogyne enterolobii</name>
    <name type="common">Root-knot nematode worm</name>
    <name type="synonym">Meloidogyne mayaguensis</name>
    <dbReference type="NCBI Taxonomy" id="390850"/>
    <lineage>
        <taxon>Eukaryota</taxon>
        <taxon>Metazoa</taxon>
        <taxon>Ecdysozoa</taxon>
        <taxon>Nematoda</taxon>
        <taxon>Chromadorea</taxon>
        <taxon>Rhabditida</taxon>
        <taxon>Tylenchina</taxon>
        <taxon>Tylenchomorpha</taxon>
        <taxon>Tylenchoidea</taxon>
        <taxon>Meloidogynidae</taxon>
        <taxon>Meloidogyninae</taxon>
        <taxon>Meloidogyne</taxon>
    </lineage>
</organism>
<protein>
    <submittedName>
        <fullName evidence="1">Uncharacterized protein</fullName>
    </submittedName>
</protein>
<gene>
    <name evidence="1" type="ORF">MENTE1834_LOCUS29848</name>
</gene>
<dbReference type="Proteomes" id="UP001497535">
    <property type="component" value="Unassembled WGS sequence"/>
</dbReference>